<proteinExistence type="predicted"/>
<dbReference type="KEGG" id="vg:80534007"/>
<dbReference type="Proteomes" id="UP000501969">
    <property type="component" value="Segment"/>
</dbReference>
<keyword evidence="2" id="KW-1185">Reference proteome</keyword>
<dbReference type="Pfam" id="PF06033">
    <property type="entry name" value="DUF918"/>
    <property type="match status" value="1"/>
</dbReference>
<organism evidence="1 2">
    <name type="scientific">Mythimna unipuncta nucleopolyhedrovirus</name>
    <dbReference type="NCBI Taxonomy" id="447897"/>
    <lineage>
        <taxon>Viruses</taxon>
        <taxon>Viruses incertae sedis</taxon>
        <taxon>Naldaviricetes</taxon>
        <taxon>Lefavirales</taxon>
        <taxon>Baculoviridae</taxon>
        <taxon>Alphabaculovirus</taxon>
    </lineage>
</organism>
<accession>A0A346TPJ0</accession>
<protein>
    <submittedName>
        <fullName evidence="1">AC57</fullName>
    </submittedName>
</protein>
<dbReference type="EMBL" id="MH124167">
    <property type="protein sequence ID" value="AXU41500.1"/>
    <property type="molecule type" value="Genomic_DNA"/>
</dbReference>
<dbReference type="GeneID" id="80534007"/>
<sequence length="167" mass="19760">MFSSVGVRLLELDGYCLDLRHVPFENETGLELVEYIIFLNVKSSIFSNFHVKSDMSLESLALHIFRNINYRIDNIAMDTTNANFVDYIFHDAQDENAIHIKLHPWLRVIVAKKVRPNERYHQRITGFMEFQNRMQTPDTNAILTDYNNTRYILDSLYEKTIFESVEY</sequence>
<reference evidence="1 2" key="1">
    <citation type="submission" date="2018-03" db="EMBL/GenBank/DDBJ databases">
        <title>Complete genome sequence of a second alphabaculovirus from the true armyworm, Mythimna unipuncta.</title>
        <authorList>
            <person name="Harrison R.L."/>
            <person name="Mowery J.D."/>
            <person name="Bauchan G.R."/>
            <person name="Theilmann D.A."/>
            <person name="Erlandson M.A."/>
        </authorList>
    </citation>
    <scope>NUCLEOTIDE SEQUENCE [LARGE SCALE GENOMIC DNA]</scope>
    <source>
        <strain evidence="1 2">KY310</strain>
    </source>
</reference>
<name>A0A346TPJ0_9ABAC</name>
<evidence type="ECO:0000313" key="1">
    <source>
        <dbReference type="EMBL" id="AXU41500.1"/>
    </source>
</evidence>
<evidence type="ECO:0000313" key="2">
    <source>
        <dbReference type="Proteomes" id="UP000501969"/>
    </source>
</evidence>
<dbReference type="RefSeq" id="YP_010796512.1">
    <property type="nucleotide sequence ID" value="NC_076031.1"/>
</dbReference>
<dbReference type="InterPro" id="IPR009264">
    <property type="entry name" value="AcMNPV_Orf57"/>
</dbReference>